<comment type="caution">
    <text evidence="2">The sequence shown here is derived from an EMBL/GenBank/DDBJ whole genome shotgun (WGS) entry which is preliminary data.</text>
</comment>
<feature type="region of interest" description="Disordered" evidence="1">
    <location>
        <begin position="127"/>
        <end position="150"/>
    </location>
</feature>
<name>A0A364L2F4_TALAM</name>
<reference evidence="2 3" key="1">
    <citation type="journal article" date="2017" name="Biotechnol. Biofuels">
        <title>Differential beta-glucosidase expression as a function of carbon source availability in Talaromyces amestolkiae: a genomic and proteomic approach.</title>
        <authorList>
            <person name="de Eugenio L.I."/>
            <person name="Mendez-Liter J.A."/>
            <person name="Nieto-Dominguez M."/>
            <person name="Alonso L."/>
            <person name="Gil-Munoz J."/>
            <person name="Barriuso J."/>
            <person name="Prieto A."/>
            <person name="Martinez M.J."/>
        </authorList>
    </citation>
    <scope>NUCLEOTIDE SEQUENCE [LARGE SCALE GENOMIC DNA]</scope>
    <source>
        <strain evidence="2 3">CIB</strain>
    </source>
</reference>
<accession>A0A364L2F4</accession>
<evidence type="ECO:0000313" key="2">
    <source>
        <dbReference type="EMBL" id="RAO69988.1"/>
    </source>
</evidence>
<dbReference type="AlphaFoldDB" id="A0A364L2F4"/>
<evidence type="ECO:0008006" key="4">
    <source>
        <dbReference type="Google" id="ProtNLM"/>
    </source>
</evidence>
<feature type="compositionally biased region" description="Basic and acidic residues" evidence="1">
    <location>
        <begin position="63"/>
        <end position="72"/>
    </location>
</feature>
<dbReference type="Proteomes" id="UP000249363">
    <property type="component" value="Unassembled WGS sequence"/>
</dbReference>
<protein>
    <recommendedName>
        <fullName evidence="4">LipA and NB-ARC domain protein</fullName>
    </recommendedName>
</protein>
<feature type="compositionally biased region" description="Low complexity" evidence="1">
    <location>
        <begin position="127"/>
        <end position="138"/>
    </location>
</feature>
<dbReference type="EMBL" id="MIKG01000011">
    <property type="protein sequence ID" value="RAO69988.1"/>
    <property type="molecule type" value="Genomic_DNA"/>
</dbReference>
<dbReference type="RefSeq" id="XP_040734504.1">
    <property type="nucleotide sequence ID" value="XM_040878539.1"/>
</dbReference>
<organism evidence="2 3">
    <name type="scientific">Talaromyces amestolkiae</name>
    <dbReference type="NCBI Taxonomy" id="1196081"/>
    <lineage>
        <taxon>Eukaryota</taxon>
        <taxon>Fungi</taxon>
        <taxon>Dikarya</taxon>
        <taxon>Ascomycota</taxon>
        <taxon>Pezizomycotina</taxon>
        <taxon>Eurotiomycetes</taxon>
        <taxon>Eurotiomycetidae</taxon>
        <taxon>Eurotiales</taxon>
        <taxon>Trichocomaceae</taxon>
        <taxon>Talaromyces</taxon>
        <taxon>Talaromyces sect. Talaromyces</taxon>
    </lineage>
</organism>
<feature type="region of interest" description="Disordered" evidence="1">
    <location>
        <begin position="1"/>
        <end position="94"/>
    </location>
</feature>
<dbReference type="GeneID" id="63795216"/>
<gene>
    <name evidence="2" type="ORF">BHQ10_006000</name>
</gene>
<proteinExistence type="predicted"/>
<evidence type="ECO:0000313" key="3">
    <source>
        <dbReference type="Proteomes" id="UP000249363"/>
    </source>
</evidence>
<feature type="region of interest" description="Disordered" evidence="1">
    <location>
        <begin position="602"/>
        <end position="632"/>
    </location>
</feature>
<dbReference type="OrthoDB" id="276388at2759"/>
<feature type="compositionally biased region" description="Polar residues" evidence="1">
    <location>
        <begin position="612"/>
        <end position="629"/>
    </location>
</feature>
<keyword evidence="3" id="KW-1185">Reference proteome</keyword>
<dbReference type="STRING" id="1196081.A0A364L2F4"/>
<evidence type="ECO:0000256" key="1">
    <source>
        <dbReference type="SAM" id="MobiDB-lite"/>
    </source>
</evidence>
<sequence>MSEQEQGIIQHSELPPPPYSEREPVPVQFQIRRKPIGIPKPNNENTASDLKKDDTLAFSTSSSRKEQPEEWSRTSPNTHLRDCPDISLHTTSPPPIQTIITDGDLIASPSSAASAIPSIQGTSFSTSTNVSSVSATSPGPGPASGGWKKAAAEHASKAFQEARHFVGGLIMHPSVSNKHYTILRHSHGVVFYQGSNTFLAISIFVDEPLPKDRTIWMQCKGWSGKSGMKAKAFFGLNDSWLNVTPSLAIQPDSVNPSDERAWQRDIKRFRKKVTGTPLERHILRETAIIRVPVETADGYYQLVLCRGDQKRKVLCTSPVFRVISTSSDPSTLRGASLSTLPVELGLWIGGMYAQNTASTVVSPITSRIKSATQPLMPSGTTQMALQTAYSVSGLEDRVDTGIQDAGGRFDEVEIAAFTRLGMTDFNIETGPVAPYPVDFVAKIDGQVATHSFNFDGLPKKINLNAVPRRILPRLDGHYFAWCKFLRGTEKSISNISNGKTTEPGQSWLQCIVSASRIVFEERISNVRSRKALRIIASIKILEDMDLPPAAQVQIRIMGFIRPPKPKTALAGNNPSDEAEYEQQMVLDVCDIELTRNTLDNPSWQPDFLPGSLDSSRSVDGSEPGKQQSGIWDKAKDGYANVRLKGQTMAGQIPFHRIGIRTPTEGLKDKNLEISGYYIPR</sequence>